<organism evidence="2 3">
    <name type="scientific">Apiospora rasikravindrae</name>
    <dbReference type="NCBI Taxonomy" id="990691"/>
    <lineage>
        <taxon>Eukaryota</taxon>
        <taxon>Fungi</taxon>
        <taxon>Dikarya</taxon>
        <taxon>Ascomycota</taxon>
        <taxon>Pezizomycotina</taxon>
        <taxon>Sordariomycetes</taxon>
        <taxon>Xylariomycetidae</taxon>
        <taxon>Amphisphaeriales</taxon>
        <taxon>Apiosporaceae</taxon>
        <taxon>Apiospora</taxon>
    </lineage>
</organism>
<evidence type="ECO:0000313" key="2">
    <source>
        <dbReference type="EMBL" id="KAK8036290.1"/>
    </source>
</evidence>
<accession>A0ABR1SRE3</accession>
<feature type="transmembrane region" description="Helical" evidence="1">
    <location>
        <begin position="139"/>
        <end position="160"/>
    </location>
</feature>
<keyword evidence="1" id="KW-0472">Membrane</keyword>
<name>A0ABR1SRE3_9PEZI</name>
<keyword evidence="1" id="KW-1133">Transmembrane helix</keyword>
<keyword evidence="3" id="KW-1185">Reference proteome</keyword>
<feature type="transmembrane region" description="Helical" evidence="1">
    <location>
        <begin position="84"/>
        <end position="107"/>
    </location>
</feature>
<feature type="transmembrane region" description="Helical" evidence="1">
    <location>
        <begin position="39"/>
        <end position="57"/>
    </location>
</feature>
<sequence>MIMALSIAVASAVTFAGKRAAPSDLRSDLRLPNIYEYRLLALAPAFAVLPVLVAHSLHYERQQRGKRLPASGRRRRRRPQRVLALHRGLTALVCLLCAVVAWCIWVVGEQGRKSPVRIVFGGRFNMRVSGFLYVQAGQYTLAIACLTTVMPFLGMIAMCVTHSCARLRHAGLGFRLGCILLALLEWIMLMFIRTKAIEDGQGHTSETEIGFGQILAFFTWFPVVFILAFGVEFPGIDEPKV</sequence>
<reference evidence="2 3" key="1">
    <citation type="submission" date="2023-01" db="EMBL/GenBank/DDBJ databases">
        <title>Analysis of 21 Apiospora genomes using comparative genomics revels a genus with tremendous synthesis potential of carbohydrate active enzymes and secondary metabolites.</title>
        <authorList>
            <person name="Sorensen T."/>
        </authorList>
    </citation>
    <scope>NUCLEOTIDE SEQUENCE [LARGE SCALE GENOMIC DNA]</scope>
    <source>
        <strain evidence="2 3">CBS 33761</strain>
    </source>
</reference>
<evidence type="ECO:0000313" key="3">
    <source>
        <dbReference type="Proteomes" id="UP001444661"/>
    </source>
</evidence>
<dbReference type="EMBL" id="JAQQWK010000008">
    <property type="protein sequence ID" value="KAK8036290.1"/>
    <property type="molecule type" value="Genomic_DNA"/>
</dbReference>
<proteinExistence type="predicted"/>
<keyword evidence="1" id="KW-0812">Transmembrane</keyword>
<gene>
    <name evidence="2" type="ORF">PG993_008904</name>
</gene>
<dbReference type="Proteomes" id="UP001444661">
    <property type="component" value="Unassembled WGS sequence"/>
</dbReference>
<feature type="transmembrane region" description="Helical" evidence="1">
    <location>
        <begin position="212"/>
        <end position="231"/>
    </location>
</feature>
<evidence type="ECO:0000256" key="1">
    <source>
        <dbReference type="SAM" id="Phobius"/>
    </source>
</evidence>
<protein>
    <submittedName>
        <fullName evidence="2">Uncharacterized protein</fullName>
    </submittedName>
</protein>
<feature type="transmembrane region" description="Helical" evidence="1">
    <location>
        <begin position="172"/>
        <end position="192"/>
    </location>
</feature>
<comment type="caution">
    <text evidence="2">The sequence shown here is derived from an EMBL/GenBank/DDBJ whole genome shotgun (WGS) entry which is preliminary data.</text>
</comment>